<dbReference type="InterPro" id="IPR004827">
    <property type="entry name" value="bZIP"/>
</dbReference>
<feature type="compositionally biased region" description="Low complexity" evidence="1">
    <location>
        <begin position="97"/>
        <end position="106"/>
    </location>
</feature>
<dbReference type="SUPFAM" id="SSF57959">
    <property type="entry name" value="Leucine zipper domain"/>
    <property type="match status" value="1"/>
</dbReference>
<feature type="compositionally biased region" description="Basic residues" evidence="1">
    <location>
        <begin position="107"/>
        <end position="116"/>
    </location>
</feature>
<evidence type="ECO:0000256" key="1">
    <source>
        <dbReference type="SAM" id="MobiDB-lite"/>
    </source>
</evidence>
<dbReference type="CDD" id="cd14688">
    <property type="entry name" value="bZIP_YAP"/>
    <property type="match status" value="1"/>
</dbReference>
<feature type="compositionally biased region" description="Low complexity" evidence="1">
    <location>
        <begin position="39"/>
        <end position="48"/>
    </location>
</feature>
<feature type="compositionally biased region" description="Polar residues" evidence="1">
    <location>
        <begin position="164"/>
        <end position="173"/>
    </location>
</feature>
<dbReference type="PANTHER" id="PTHR39607">
    <property type="entry name" value="XANTHOCILLIN BIOSYNTHESIS CLUSTER TRANSCRIPTION FACTOR XANC-RELATED"/>
    <property type="match status" value="1"/>
</dbReference>
<dbReference type="InterPro" id="IPR046347">
    <property type="entry name" value="bZIP_sf"/>
</dbReference>
<organism evidence="3 4">
    <name type="scientific">Cytospora chrysosperma</name>
    <name type="common">Cytospora canker fungus</name>
    <name type="synonym">Sphaeria chrysosperma</name>
    <dbReference type="NCBI Taxonomy" id="252740"/>
    <lineage>
        <taxon>Eukaryota</taxon>
        <taxon>Fungi</taxon>
        <taxon>Dikarya</taxon>
        <taxon>Ascomycota</taxon>
        <taxon>Pezizomycotina</taxon>
        <taxon>Sordariomycetes</taxon>
        <taxon>Sordariomycetidae</taxon>
        <taxon>Diaporthales</taxon>
        <taxon>Cytosporaceae</taxon>
        <taxon>Cytospora</taxon>
    </lineage>
</organism>
<dbReference type="GO" id="GO:0003700">
    <property type="term" value="F:DNA-binding transcription factor activity"/>
    <property type="evidence" value="ECO:0007669"/>
    <property type="project" value="InterPro"/>
</dbReference>
<gene>
    <name evidence="3" type="ORF">VSDG_09757</name>
</gene>
<reference evidence="3 4" key="1">
    <citation type="submission" date="2015-09" db="EMBL/GenBank/DDBJ databases">
        <title>Host preference determinants of Valsa canker pathogens revealed by comparative genomics.</title>
        <authorList>
            <person name="Yin Z."/>
            <person name="Huang L."/>
        </authorList>
    </citation>
    <scope>NUCLEOTIDE SEQUENCE [LARGE SCALE GENOMIC DNA]</scope>
    <source>
        <strain evidence="3 4">YSFL</strain>
    </source>
</reference>
<comment type="caution">
    <text evidence="3">The sequence shown here is derived from an EMBL/GenBank/DDBJ whole genome shotgun (WGS) entry which is preliminary data.</text>
</comment>
<dbReference type="AlphaFoldDB" id="A0A423VA32"/>
<dbReference type="EMBL" id="LJZO01000077">
    <property type="protein sequence ID" value="ROV87704.1"/>
    <property type="molecule type" value="Genomic_DNA"/>
</dbReference>
<feature type="region of interest" description="Disordered" evidence="1">
    <location>
        <begin position="20"/>
        <end position="188"/>
    </location>
</feature>
<feature type="domain" description="BZIP" evidence="2">
    <location>
        <begin position="63"/>
        <end position="78"/>
    </location>
</feature>
<dbReference type="Proteomes" id="UP000284375">
    <property type="component" value="Unassembled WGS sequence"/>
</dbReference>
<dbReference type="OrthoDB" id="194358at2759"/>
<evidence type="ECO:0000259" key="2">
    <source>
        <dbReference type="PROSITE" id="PS00036"/>
    </source>
</evidence>
<dbReference type="PROSITE" id="PS00036">
    <property type="entry name" value="BZIP_BASIC"/>
    <property type="match status" value="1"/>
</dbReference>
<feature type="compositionally biased region" description="Polar residues" evidence="1">
    <location>
        <begin position="123"/>
        <end position="138"/>
    </location>
</feature>
<protein>
    <recommendedName>
        <fullName evidence="2">BZIP domain-containing protein</fullName>
    </recommendedName>
</protein>
<evidence type="ECO:0000313" key="4">
    <source>
        <dbReference type="Proteomes" id="UP000284375"/>
    </source>
</evidence>
<accession>A0A423VA32</accession>
<dbReference type="STRING" id="252740.A0A423VA32"/>
<dbReference type="PANTHER" id="PTHR39607:SF1">
    <property type="entry name" value="B-ZIP TRANSCRIPTION FACTOR (EUROFUNG)"/>
    <property type="match status" value="1"/>
</dbReference>
<keyword evidence="4" id="KW-1185">Reference proteome</keyword>
<feature type="compositionally biased region" description="Basic and acidic residues" evidence="1">
    <location>
        <begin position="81"/>
        <end position="91"/>
    </location>
</feature>
<proteinExistence type="predicted"/>
<name>A0A423VA32_CYTCH</name>
<feature type="compositionally biased region" description="Polar residues" evidence="1">
    <location>
        <begin position="20"/>
        <end position="38"/>
    </location>
</feature>
<evidence type="ECO:0000313" key="3">
    <source>
        <dbReference type="EMBL" id="ROV87704.1"/>
    </source>
</evidence>
<sequence length="285" mass="31288">MSSDSQQMFPVMAPDHHFHQYSNAWPQQPQQVSVRQYPSTSSAFSSSAHPDEDWTKVSDLAERRRIQNRIAQRNYRKKIKERMADLERRAGTDGNKTHSSNSSSGKKAPKSKKSQRRQPSPPASGQTLSPPQQASHNPFTPPMHPEDHFFPSPSPPASSPPASTYQATYSPPSDSGLIMPPFGSPQTHPISTTAPYQFGMVSTTAPTLPPMTFFADAYKAPNLNGGNESMSSFLNYGDYQLGVNPSHYDSNPHTPSLSPCLDHTESISEADWSAYPVTPLSMGSP</sequence>
<feature type="compositionally biased region" description="Basic and acidic residues" evidence="1">
    <location>
        <begin position="49"/>
        <end position="65"/>
    </location>
</feature>
<dbReference type="InterPro" id="IPR052635">
    <property type="entry name" value="Sec_Metab_Biosynth_Reg"/>
</dbReference>